<dbReference type="PROSITE" id="PS51257">
    <property type="entry name" value="PROKAR_LIPOPROTEIN"/>
    <property type="match status" value="1"/>
</dbReference>
<reference evidence="1" key="1">
    <citation type="submission" date="2022-11" db="EMBL/GenBank/DDBJ databases">
        <title>High-quality draft genome sequence of Galbibacter sp. strain CMA-7.</title>
        <authorList>
            <person name="Wei L."/>
            <person name="Dong C."/>
            <person name="Shao Z."/>
        </authorList>
    </citation>
    <scope>NUCLEOTIDE SEQUENCE</scope>
    <source>
        <strain evidence="1">CMA-7</strain>
    </source>
</reference>
<sequence length="318" mass="37499">MNKILGLLIAILIISCSKENKLEQEIAKIEVHVRIDRFDEVFNNSSTKDLPKLKNKYPYLFPAEYNDSIWANRMNDTLQKELYAEIDKRFADFENDTAQFSSLFQHIKYYFTDFKPPKIVTVISDVDYKNRVIYADTLLLLGLDNYLGPDHKFYKGIQQYIRKNFEASKIPVDMAKTIAKSKVRPPQNRTFIAQMVYYGKIYYMVHLFLPNTAKEVQLGYTDEELKWAIADEGYIWRYFVERELLFSTDAKLQERFIHPAPFSKFYLELDNESPGRLGQYIGWQIVNAYMENNEVSLQHMLNASAEEIFNNSKYKPKK</sequence>
<keyword evidence="1" id="KW-0449">Lipoprotein</keyword>
<dbReference type="NCBIfam" id="TIGR03514">
    <property type="entry name" value="GldB_lipo"/>
    <property type="match status" value="1"/>
</dbReference>
<dbReference type="Pfam" id="PF25594">
    <property type="entry name" value="GldB_lipo"/>
    <property type="match status" value="1"/>
</dbReference>
<dbReference type="EMBL" id="JAPMUA010000001">
    <property type="protein sequence ID" value="MDG3584508.1"/>
    <property type="molecule type" value="Genomic_DNA"/>
</dbReference>
<name>A0ABT6FML5_9FLAO</name>
<protein>
    <submittedName>
        <fullName evidence="1">Gliding motility lipoprotein GldB</fullName>
    </submittedName>
</protein>
<organism evidence="1 2">
    <name type="scientific">Galbibacter pacificus</name>
    <dbReference type="NCBI Taxonomy" id="2996052"/>
    <lineage>
        <taxon>Bacteria</taxon>
        <taxon>Pseudomonadati</taxon>
        <taxon>Bacteroidota</taxon>
        <taxon>Flavobacteriia</taxon>
        <taxon>Flavobacteriales</taxon>
        <taxon>Flavobacteriaceae</taxon>
        <taxon>Galbibacter</taxon>
    </lineage>
</organism>
<accession>A0ABT6FML5</accession>
<gene>
    <name evidence="1" type="primary">gldB</name>
    <name evidence="1" type="ORF">OSR52_01415</name>
</gene>
<comment type="caution">
    <text evidence="1">The sequence shown here is derived from an EMBL/GenBank/DDBJ whole genome shotgun (WGS) entry which is preliminary data.</text>
</comment>
<evidence type="ECO:0000313" key="1">
    <source>
        <dbReference type="EMBL" id="MDG3584508.1"/>
    </source>
</evidence>
<evidence type="ECO:0000313" key="2">
    <source>
        <dbReference type="Proteomes" id="UP001153642"/>
    </source>
</evidence>
<dbReference type="Proteomes" id="UP001153642">
    <property type="component" value="Unassembled WGS sequence"/>
</dbReference>
<keyword evidence="2" id="KW-1185">Reference proteome</keyword>
<proteinExistence type="predicted"/>
<dbReference type="RefSeq" id="WP_277898269.1">
    <property type="nucleotide sequence ID" value="NZ_JAPMUA010000001.1"/>
</dbReference>
<dbReference type="InterPro" id="IPR019853">
    <property type="entry name" value="GldB-like"/>
</dbReference>